<dbReference type="InterPro" id="IPR041700">
    <property type="entry name" value="OMP_b-brl_3"/>
</dbReference>
<evidence type="ECO:0000313" key="3">
    <source>
        <dbReference type="Proteomes" id="UP001622370"/>
    </source>
</evidence>
<accession>A0ABW8QDB9</accession>
<organism evidence="2 3">
    <name type="scientific">Capnocytophaga stomatis</name>
    <dbReference type="NCBI Taxonomy" id="1848904"/>
    <lineage>
        <taxon>Bacteria</taxon>
        <taxon>Pseudomonadati</taxon>
        <taxon>Bacteroidota</taxon>
        <taxon>Flavobacteriia</taxon>
        <taxon>Flavobacteriales</taxon>
        <taxon>Flavobacteriaceae</taxon>
        <taxon>Capnocytophaga</taxon>
    </lineage>
</organism>
<dbReference type="EMBL" id="JBJGWJ010000008">
    <property type="protein sequence ID" value="MFK8294140.1"/>
    <property type="molecule type" value="Genomic_DNA"/>
</dbReference>
<reference evidence="2 3" key="1">
    <citation type="journal article" date="2016" name="Sci. Rep.">
        <title>Whole genome sequencing identifies a novel species of the genus Capnocytophaga isolated from dog and cat bite wounds in humans.</title>
        <authorList>
            <person name="Zangenah S."/>
            <person name="Abbasi N."/>
            <person name="Andersson A.F."/>
            <person name="Bergman P."/>
        </authorList>
    </citation>
    <scope>NUCLEOTIDE SEQUENCE [LARGE SCALE GENOMIC DNA]</scope>
    <source>
        <strain evidence="2 3">W5</strain>
    </source>
</reference>
<name>A0ABW8QDB9_9FLAO</name>
<protein>
    <submittedName>
        <fullName evidence="2">Outer membrane beta-barrel protein</fullName>
    </submittedName>
</protein>
<dbReference type="Gene3D" id="2.170.130.10">
    <property type="entry name" value="TonB-dependent receptor, plug domain"/>
    <property type="match status" value="1"/>
</dbReference>
<dbReference type="InterPro" id="IPR013783">
    <property type="entry name" value="Ig-like_fold"/>
</dbReference>
<dbReference type="Pfam" id="PF14905">
    <property type="entry name" value="OMP_b-brl_3"/>
    <property type="match status" value="1"/>
</dbReference>
<dbReference type="InterPro" id="IPR037066">
    <property type="entry name" value="Plug_dom_sf"/>
</dbReference>
<feature type="domain" description="Outer membrane protein beta-barrel" evidence="1">
    <location>
        <begin position="364"/>
        <end position="752"/>
    </location>
</feature>
<dbReference type="RefSeq" id="WP_405231075.1">
    <property type="nucleotide sequence ID" value="NZ_JBJGWC010000019.1"/>
</dbReference>
<dbReference type="SUPFAM" id="SSF49478">
    <property type="entry name" value="Cna protein B-type domain"/>
    <property type="match status" value="1"/>
</dbReference>
<comment type="caution">
    <text evidence="2">The sequence shown here is derived from an EMBL/GenBank/DDBJ whole genome shotgun (WGS) entry which is preliminary data.</text>
</comment>
<dbReference type="Gene3D" id="2.60.40.10">
    <property type="entry name" value="Immunoglobulins"/>
    <property type="match status" value="1"/>
</dbReference>
<dbReference type="SUPFAM" id="SSF56935">
    <property type="entry name" value="Porins"/>
    <property type="match status" value="1"/>
</dbReference>
<proteinExistence type="predicted"/>
<gene>
    <name evidence="2" type="ORF">ACI76L_10130</name>
</gene>
<keyword evidence="3" id="KW-1185">Reference proteome</keyword>
<sequence length="777" mass="90291">MKIISFFTLFLFPSFLFSQFNIGGKLMSNEIPVVNCTVKLLQSDRVVKVSASAENGSFEFQNVSEGEYILEVVSFFYKTHSQEIVVNSDISLGVISISEKTEQLKEVVVTARKNPITSTDVGTLIDVAGSRLSNQNSIFSILNYAPSISTINGLKIFGSDDILIVLDGKELHLSKDKISSFLSRIPIKSIQNIEVIDRADASVDASKSGVIKINTIQKEGWSGSLSQNVFYRKKFGYTDDFSLFYTTDKYRLFGTFYHSRSKTFYEDINNQILKNQNIIYNSTAEAELKRKENNFIFGADYHLNKKSDLSFLYIYNYDVDANHNRKAQTDVFKNNNFDYLLTSRRLFDQTSKDHSLSLSFNSELDTLGSDMKITLDFMNKKYINPLSEEEIHNRTPIIEKKTEHNSNSNSFVYAFSASWNKKFTNKQHFSLGTRLSLVDNKDYFEYLDILNNQRIKNSNFSNDFFLKEYILAFFSKYNFSIGKQSSLSLGVRSEYNYNDFTNTIEHYDNNNTKWLINAQYNTKLWGNNFYISAVKRFNRVNYYSFNPTYIKSSPTSAYSGNKDLKPTDIYQLQTGYKIGGVNFALIYRYLENNVLYKPSNINGILTTRPENIGYRNDFYIFASTFQKINNWWEVNLKLTGGHLSFKLPDEKFSSLYGETHLTQRFYLPWEDIEIGADYFYTSNYRWMYTKNHYNHSLTVNLFYPISKSFKLGISFNDIFNTSRSKSEYDFNNIYNYNFNKANTRSFGLSLTYEFSKGKEVDENIRDSEVENEKNRLR</sequence>
<evidence type="ECO:0000259" key="1">
    <source>
        <dbReference type="Pfam" id="PF14905"/>
    </source>
</evidence>
<dbReference type="Proteomes" id="UP001622370">
    <property type="component" value="Unassembled WGS sequence"/>
</dbReference>
<evidence type="ECO:0000313" key="2">
    <source>
        <dbReference type="EMBL" id="MFK8294140.1"/>
    </source>
</evidence>